<dbReference type="InterPro" id="IPR004481">
    <property type="entry name" value="K/Na/Ca-exchanger"/>
</dbReference>
<dbReference type="InterPro" id="IPR004837">
    <property type="entry name" value="NaCa_Exmemb"/>
</dbReference>
<name>A0A073CF14_PLAA1</name>
<feature type="transmembrane region" description="Helical" evidence="5">
    <location>
        <begin position="293"/>
        <end position="313"/>
    </location>
</feature>
<dbReference type="PANTHER" id="PTHR10846">
    <property type="entry name" value="SODIUM/POTASSIUM/CALCIUM EXCHANGER"/>
    <property type="match status" value="1"/>
</dbReference>
<keyword evidence="3 5" id="KW-1133">Transmembrane helix</keyword>
<gene>
    <name evidence="7" type="ORF">A19Y_1880</name>
</gene>
<feature type="domain" description="Sodium/calcium exchanger membrane region" evidence="6">
    <location>
        <begin position="195"/>
        <end position="337"/>
    </location>
</feature>
<dbReference type="Gene3D" id="1.20.1420.30">
    <property type="entry name" value="NCX, central ion-binding region"/>
    <property type="match status" value="1"/>
</dbReference>
<feature type="transmembrane region" description="Helical" evidence="5">
    <location>
        <begin position="88"/>
        <end position="111"/>
    </location>
</feature>
<evidence type="ECO:0000313" key="8">
    <source>
        <dbReference type="Proteomes" id="UP000027395"/>
    </source>
</evidence>
<dbReference type="AlphaFoldDB" id="A0A073CF14"/>
<feature type="domain" description="Sodium/calcium exchanger membrane region" evidence="6">
    <location>
        <begin position="24"/>
        <end position="164"/>
    </location>
</feature>
<reference evidence="7 8" key="1">
    <citation type="journal article" date="2014" name="Appl. Environ. Microbiol.">
        <title>Elucidation of insertion elements encoded on plasmids and in vitro construction of shuttle vectors from the toxic cyanobacterium Planktothrix.</title>
        <authorList>
            <person name="Christiansen G."/>
            <person name="Goesmann A."/>
            <person name="Kurmayer R."/>
        </authorList>
    </citation>
    <scope>NUCLEOTIDE SEQUENCE [LARGE SCALE GENOMIC DNA]</scope>
    <source>
        <strain evidence="7 8">NIVA-CYA 126/8</strain>
    </source>
</reference>
<dbReference type="eggNOG" id="COG0530">
    <property type="taxonomic scope" value="Bacteria"/>
</dbReference>
<feature type="transmembrane region" description="Helical" evidence="5">
    <location>
        <begin position="320"/>
        <end position="338"/>
    </location>
</feature>
<evidence type="ECO:0000256" key="3">
    <source>
        <dbReference type="ARBA" id="ARBA00022989"/>
    </source>
</evidence>
<organism evidence="7 8">
    <name type="scientific">Planktothrix agardhii (strain NIVA-CYA 126/8)</name>
    <dbReference type="NCBI Taxonomy" id="388467"/>
    <lineage>
        <taxon>Bacteria</taxon>
        <taxon>Bacillati</taxon>
        <taxon>Cyanobacteriota</taxon>
        <taxon>Cyanophyceae</taxon>
        <taxon>Oscillatoriophycideae</taxon>
        <taxon>Oscillatoriales</taxon>
        <taxon>Microcoleaceae</taxon>
        <taxon>Planktothrix</taxon>
    </lineage>
</organism>
<dbReference type="PANTHER" id="PTHR10846:SF8">
    <property type="entry name" value="INNER MEMBRANE PROTEIN YRBG"/>
    <property type="match status" value="1"/>
</dbReference>
<comment type="subcellular location">
    <subcellularLocation>
        <location evidence="1">Membrane</location>
        <topology evidence="1">Multi-pass membrane protein</topology>
    </subcellularLocation>
</comment>
<evidence type="ECO:0000256" key="5">
    <source>
        <dbReference type="SAM" id="Phobius"/>
    </source>
</evidence>
<dbReference type="HOGENOM" id="CLU_007948_0_3_3"/>
<evidence type="ECO:0000259" key="6">
    <source>
        <dbReference type="Pfam" id="PF01699"/>
    </source>
</evidence>
<proteinExistence type="predicted"/>
<keyword evidence="2 5" id="KW-0812">Transmembrane</keyword>
<dbReference type="PATRIC" id="fig|388467.6.peg.1826"/>
<feature type="transmembrane region" description="Helical" evidence="5">
    <location>
        <begin position="259"/>
        <end position="281"/>
    </location>
</feature>
<protein>
    <recommendedName>
        <fullName evidence="6">Sodium/calcium exchanger membrane region domain-containing protein</fullName>
    </recommendedName>
</protein>
<dbReference type="NCBIfam" id="TIGR00367">
    <property type="entry name" value="calcium/sodium antiporter"/>
    <property type="match status" value="1"/>
</dbReference>
<dbReference type="GO" id="GO:0006874">
    <property type="term" value="P:intracellular calcium ion homeostasis"/>
    <property type="evidence" value="ECO:0007669"/>
    <property type="project" value="TreeGrafter"/>
</dbReference>
<feature type="transmembrane region" description="Helical" evidence="5">
    <location>
        <begin position="49"/>
        <end position="68"/>
    </location>
</feature>
<dbReference type="InterPro" id="IPR044880">
    <property type="entry name" value="NCX_ion-bd_dom_sf"/>
</dbReference>
<dbReference type="Gene3D" id="6.10.280.80">
    <property type="entry name" value="NCX, peripheral helical region"/>
    <property type="match status" value="1"/>
</dbReference>
<feature type="transmembrane region" description="Helical" evidence="5">
    <location>
        <begin position="146"/>
        <end position="165"/>
    </location>
</feature>
<evidence type="ECO:0000256" key="4">
    <source>
        <dbReference type="ARBA" id="ARBA00023136"/>
    </source>
</evidence>
<feature type="transmembrane region" description="Helical" evidence="5">
    <location>
        <begin position="17"/>
        <end position="37"/>
    </location>
</feature>
<keyword evidence="4 5" id="KW-0472">Membrane</keyword>
<dbReference type="GO" id="GO:0005262">
    <property type="term" value="F:calcium channel activity"/>
    <property type="evidence" value="ECO:0007669"/>
    <property type="project" value="TreeGrafter"/>
</dbReference>
<sequence length="382" mass="40659">MIFHCKQKDQTLTVKDFYSMSLSVILLLIAGLVLLVLGAELLVRGASTIASILGIPSLLVGLTIVAYGTSSPEMSVSIQSAFAGQADIALGNVVGSNIFNVLIILGISALIAPLMVANQLIRLDVPIMIGVSVLTLMFGSDGTISRVDGTILFIGAIVYTLFLIYEAKKQKNDESNEDESGSKIENTPKNWIINIGLIIVGLVLLVQGSNWLVESSISIARAIGVSELVIGLTIVAAGTSLPELASSVVATIKGERDIAVGNVIGSNIFNILAVLGLSSAVSPAGINVSTAALNFDIPVMIAVAISCFPIFYTGKSIDRWEGILFLAYYFAYATYLILDSSKHSQLPMFNLVMIGFVIPITIITLIVTTVRSYQTKRKRLNS</sequence>
<evidence type="ECO:0000313" key="7">
    <source>
        <dbReference type="EMBL" id="KEI66864.1"/>
    </source>
</evidence>
<feature type="transmembrane region" description="Helical" evidence="5">
    <location>
        <begin position="191"/>
        <end position="213"/>
    </location>
</feature>
<evidence type="ECO:0000256" key="1">
    <source>
        <dbReference type="ARBA" id="ARBA00004141"/>
    </source>
</evidence>
<dbReference type="STRING" id="388467.A19Y_1880"/>
<dbReference type="GO" id="GO:0005886">
    <property type="term" value="C:plasma membrane"/>
    <property type="evidence" value="ECO:0007669"/>
    <property type="project" value="TreeGrafter"/>
</dbReference>
<dbReference type="RefSeq" id="WP_233423132.1">
    <property type="nucleotide sequence ID" value="NZ_CM002803.1"/>
</dbReference>
<dbReference type="Pfam" id="PF01699">
    <property type="entry name" value="Na_Ca_ex"/>
    <property type="match status" value="2"/>
</dbReference>
<evidence type="ECO:0000256" key="2">
    <source>
        <dbReference type="ARBA" id="ARBA00022692"/>
    </source>
</evidence>
<dbReference type="GO" id="GO:0008273">
    <property type="term" value="F:calcium, potassium:sodium antiporter activity"/>
    <property type="evidence" value="ECO:0007669"/>
    <property type="project" value="TreeGrafter"/>
</dbReference>
<keyword evidence="8" id="KW-1185">Reference proteome</keyword>
<accession>A0A073CF14</accession>
<dbReference type="EMBL" id="CM002803">
    <property type="protein sequence ID" value="KEI66864.1"/>
    <property type="molecule type" value="Genomic_DNA"/>
</dbReference>
<feature type="transmembrane region" description="Helical" evidence="5">
    <location>
        <begin position="350"/>
        <end position="370"/>
    </location>
</feature>
<dbReference type="Proteomes" id="UP000027395">
    <property type="component" value="Chromosome"/>
</dbReference>